<comment type="subcellular location">
    <subcellularLocation>
        <location evidence="1">Cell membrane</location>
        <topology evidence="1">Multi-pass membrane protein</topology>
    </subcellularLocation>
</comment>
<dbReference type="InterPro" id="IPR050833">
    <property type="entry name" value="Poly_Biosynth_Transport"/>
</dbReference>
<feature type="transmembrane region" description="Helical" evidence="6">
    <location>
        <begin position="7"/>
        <end position="30"/>
    </location>
</feature>
<keyword evidence="2" id="KW-1003">Cell membrane</keyword>
<protein>
    <recommendedName>
        <fullName evidence="9">Polysaccharide biosynthesis protein</fullName>
    </recommendedName>
</protein>
<dbReference type="OrthoDB" id="653189at2"/>
<dbReference type="AlphaFoldDB" id="A0A845BBZ7"/>
<evidence type="ECO:0000256" key="4">
    <source>
        <dbReference type="ARBA" id="ARBA00022989"/>
    </source>
</evidence>
<evidence type="ECO:0000256" key="1">
    <source>
        <dbReference type="ARBA" id="ARBA00004651"/>
    </source>
</evidence>
<proteinExistence type="predicted"/>
<feature type="transmembrane region" description="Helical" evidence="6">
    <location>
        <begin position="77"/>
        <end position="101"/>
    </location>
</feature>
<evidence type="ECO:0000313" key="8">
    <source>
        <dbReference type="Proteomes" id="UP000460715"/>
    </source>
</evidence>
<dbReference type="PANTHER" id="PTHR30250:SF26">
    <property type="entry name" value="PSMA PROTEIN"/>
    <property type="match status" value="1"/>
</dbReference>
<evidence type="ECO:0008006" key="9">
    <source>
        <dbReference type="Google" id="ProtNLM"/>
    </source>
</evidence>
<evidence type="ECO:0000256" key="6">
    <source>
        <dbReference type="SAM" id="Phobius"/>
    </source>
</evidence>
<reference evidence="7 8" key="1">
    <citation type="submission" date="2019-03" db="EMBL/GenBank/DDBJ databases">
        <title>Roseomonas sp. a novel Roseomonas species isolated from Sea whip Gorgonian.</title>
        <authorList>
            <person name="Li F."/>
            <person name="Pan X."/>
            <person name="Huang S."/>
            <person name="Li Z."/>
            <person name="Meng B."/>
        </authorList>
    </citation>
    <scope>NUCLEOTIDE SEQUENCE [LARGE SCALE GENOMIC DNA]</scope>
    <source>
        <strain evidence="7 8">M0104</strain>
    </source>
</reference>
<feature type="transmembrane region" description="Helical" evidence="6">
    <location>
        <begin position="458"/>
        <end position="479"/>
    </location>
</feature>
<gene>
    <name evidence="7" type="ORF">E0493_15065</name>
</gene>
<accession>A0A845BBZ7</accession>
<organism evidence="7 8">
    <name type="scientific">Teichococcus coralli</name>
    <dbReference type="NCBI Taxonomy" id="2545983"/>
    <lineage>
        <taxon>Bacteria</taxon>
        <taxon>Pseudomonadati</taxon>
        <taxon>Pseudomonadota</taxon>
        <taxon>Alphaproteobacteria</taxon>
        <taxon>Acetobacterales</taxon>
        <taxon>Roseomonadaceae</taxon>
        <taxon>Roseomonas</taxon>
    </lineage>
</organism>
<keyword evidence="4 6" id="KW-1133">Transmembrane helix</keyword>
<comment type="caution">
    <text evidence="7">The sequence shown here is derived from an EMBL/GenBank/DDBJ whole genome shotgun (WGS) entry which is preliminary data.</text>
</comment>
<feature type="transmembrane region" description="Helical" evidence="6">
    <location>
        <begin position="372"/>
        <end position="389"/>
    </location>
</feature>
<name>A0A845BBZ7_9PROT</name>
<dbReference type="GO" id="GO:0005886">
    <property type="term" value="C:plasma membrane"/>
    <property type="evidence" value="ECO:0007669"/>
    <property type="project" value="UniProtKB-SubCell"/>
</dbReference>
<dbReference type="Proteomes" id="UP000460715">
    <property type="component" value="Unassembled WGS sequence"/>
</dbReference>
<evidence type="ECO:0000256" key="3">
    <source>
        <dbReference type="ARBA" id="ARBA00022692"/>
    </source>
</evidence>
<keyword evidence="8" id="KW-1185">Reference proteome</keyword>
<dbReference type="RefSeq" id="WP_160938048.1">
    <property type="nucleotide sequence ID" value="NZ_SNVJ01000013.1"/>
</dbReference>
<evidence type="ECO:0000256" key="5">
    <source>
        <dbReference type="ARBA" id="ARBA00023136"/>
    </source>
</evidence>
<evidence type="ECO:0000256" key="2">
    <source>
        <dbReference type="ARBA" id="ARBA00022475"/>
    </source>
</evidence>
<feature type="transmembrane region" description="Helical" evidence="6">
    <location>
        <begin position="36"/>
        <end position="56"/>
    </location>
</feature>
<evidence type="ECO:0000313" key="7">
    <source>
        <dbReference type="EMBL" id="MXP64671.1"/>
    </source>
</evidence>
<dbReference type="PANTHER" id="PTHR30250">
    <property type="entry name" value="PST FAMILY PREDICTED COLANIC ACID TRANSPORTER"/>
    <property type="match status" value="1"/>
</dbReference>
<feature type="transmembrane region" description="Helical" evidence="6">
    <location>
        <begin position="333"/>
        <end position="351"/>
    </location>
</feature>
<sequence length="510" mass="53310">MIARNVLANLIGMAISIGVQAGLAFGGYRLAGAEQYGLIGFFTVMLIAAAIFDNGLGQTVTRAVARNQVEAPATTSTLVFSFALIYLALACLLILAVWAAAPLLAAYWLKPQHISTAEVRECLVLMGFAIGIQRVRGIFQATLEGLERQVLSNLLLSASGLLRLTLGLGALALVAPTAEAFFWGQVIASVCESVTFACVVGRVVPGALRPQRPEGGLIWQSLRFAGVNMAAAATGTLVQIADSLVVSAVLPLAVFGKYSLVSTMCSAMVRLTAPLITASFPRMAAYVRAERVAELRRLFFTASQATFALMLTAAGALVFFGEAFLELVSGDPAASADFAPVLAALAIAYALSGLCRPSHALQMAEGDPATALRINLVTGALYLPAILLLTPRFGVMLPALCLTGANLLAFVLFTATAFRGRLRGEALRWLRSSVLPQAAAVAATYAALRLLSEPTLPLAARLAIAVAASGVALGAAALVSNHVRPPLLQASRRILSRPRPRPDSASATLS</sequence>
<feature type="transmembrane region" description="Helical" evidence="6">
    <location>
        <begin position="395"/>
        <end position="418"/>
    </location>
</feature>
<feature type="transmembrane region" description="Helical" evidence="6">
    <location>
        <begin position="430"/>
        <end position="452"/>
    </location>
</feature>
<dbReference type="EMBL" id="SNVJ01000013">
    <property type="protein sequence ID" value="MXP64671.1"/>
    <property type="molecule type" value="Genomic_DNA"/>
</dbReference>
<keyword evidence="3 6" id="KW-0812">Transmembrane</keyword>
<feature type="transmembrane region" description="Helical" evidence="6">
    <location>
        <begin position="153"/>
        <end position="175"/>
    </location>
</feature>
<keyword evidence="5 6" id="KW-0472">Membrane</keyword>
<feature type="transmembrane region" description="Helical" evidence="6">
    <location>
        <begin position="298"/>
        <end position="321"/>
    </location>
</feature>